<organism evidence="6 7">
    <name type="scientific">Tetracentron sinense</name>
    <name type="common">Spur-leaf</name>
    <dbReference type="NCBI Taxonomy" id="13715"/>
    <lineage>
        <taxon>Eukaryota</taxon>
        <taxon>Viridiplantae</taxon>
        <taxon>Streptophyta</taxon>
        <taxon>Embryophyta</taxon>
        <taxon>Tracheophyta</taxon>
        <taxon>Spermatophyta</taxon>
        <taxon>Magnoliopsida</taxon>
        <taxon>Trochodendrales</taxon>
        <taxon>Trochodendraceae</taxon>
        <taxon>Tetracentron</taxon>
    </lineage>
</organism>
<feature type="compositionally biased region" description="Low complexity" evidence="4">
    <location>
        <begin position="239"/>
        <end position="248"/>
    </location>
</feature>
<feature type="repeat" description="PPR" evidence="3">
    <location>
        <begin position="793"/>
        <end position="827"/>
    </location>
</feature>
<dbReference type="Pfam" id="PF13041">
    <property type="entry name" value="PPR_2"/>
    <property type="match status" value="6"/>
</dbReference>
<dbReference type="AlphaFoldDB" id="A0A834ZAM2"/>
<evidence type="ECO:0000256" key="2">
    <source>
        <dbReference type="ARBA" id="ARBA00022737"/>
    </source>
</evidence>
<feature type="compositionally biased region" description="Polar residues" evidence="4">
    <location>
        <begin position="508"/>
        <end position="517"/>
    </location>
</feature>
<evidence type="ECO:0000313" key="6">
    <source>
        <dbReference type="EMBL" id="KAF8401648.1"/>
    </source>
</evidence>
<feature type="repeat" description="PPR" evidence="3">
    <location>
        <begin position="898"/>
        <end position="932"/>
    </location>
</feature>
<sequence>MAAQSYTYPSTLNVGNFVSLRLTQTNYLLWRTQVTALIESQDMQGFLNGETLAPEPRIFTPDSTDADGKKEIPNPNFIAWKLSDRLLRGWITGTLSEDVLGLVVGLDTAANVWKALENAFAQHSKEREFQLTQQMSLLRKGKPVPDQNKVFSLLHGLGHGYETFVTTMLIPSYLDIVPMLQSHEARNQHHGSEGYTQPQMAYVSQRNWNQNKNNNFKKGNGQNRFNSKGRGFIQGGNSNGNRASGSVSFDIGNQHDGSSGQKDNQIRNQSQGKVEEQKDAIICQICNKRNHTALKCFNRFNHSFQADDIPQALAAFSIADNQNSEWFPDTGATAHMTGNPGKLQNLKPYKGNDGVMVGNGQTLAITHIGEAHINEKSTPIDLKNVLLVPEIKKDLLSVSQLTNDMPYTFEFNSDGFVIKDRRTNLVVAVGSRKEGLYALEGLVLSHSQTPSPAPSPHDPSIARDPPTDCGSSINYGPSPLDASGNHDSSLDYGPSPLAASADRDGPSTLDTSATIGPSNMDIMGIIDTQSKEAELSNSTPPSQIAPMDQSMQLIPNLSMHAPPSTFVQPSDSTLNGDHHIITRSKNGICKPNPRYANLHDTIPVEPKSVYDGMSEAKIPPDAYTFTNLIGALCKVGRVKEAKEVFFEMEKKGCSPSSVSYNVVIGGLCRAGALGEAFELKKSMAKKGLVLDNYTYTILINGFCKEKRSREAKLILAEMFEVGLKPENIPYTALIDGFMREGDIEEAFRARDEMVAFGIQPSLVTYNILIHGKQNMGRAFELLDEMKKRNLAPTVVTYGVIVNGLCRCGDFPRANGVLGEMIARCLKPNSIIYTTLISGHIREGRVEEARKVLEGLSEKGITPDTFCYNSLIIGLCKARKMEEARTYLLEMVKRGLIPNDYTYGAFIHGYSKIGAMQDADRYLSEMLGRGLVPNDVIYTALIDGHCKAGNITEAFSTIHSMLGRGMLLDVQMYSVLIHGLSRNGKIQEAMGVFSELLEKGLVPDVFTYSSLISGFYDVEGARKLFDGISGKGLAPNGVTYTTMIDGYCKSGNVTEAFRLFSEMPSRGVQPDSFVYRALVNGCCKEGKMKQALDLFHELVQKGSTL</sequence>
<gene>
    <name evidence="6" type="ORF">HHK36_012594</name>
</gene>
<feature type="repeat" description="PPR" evidence="3">
    <location>
        <begin position="1070"/>
        <end position="1104"/>
    </location>
</feature>
<dbReference type="PANTHER" id="PTHR47447">
    <property type="entry name" value="OS03G0856100 PROTEIN"/>
    <property type="match status" value="1"/>
</dbReference>
<dbReference type="Gene3D" id="1.25.40.10">
    <property type="entry name" value="Tetratricopeptide repeat domain"/>
    <property type="match status" value="5"/>
</dbReference>
<feature type="domain" description="Retrovirus-related Pol polyprotein from transposon TNT 1-94-like beta-barrel" evidence="5">
    <location>
        <begin position="326"/>
        <end position="403"/>
    </location>
</feature>
<keyword evidence="2" id="KW-0677">Repeat</keyword>
<dbReference type="InterPro" id="IPR054722">
    <property type="entry name" value="PolX-like_BBD"/>
</dbReference>
<dbReference type="PROSITE" id="PS51375">
    <property type="entry name" value="PPR"/>
    <property type="match status" value="12"/>
</dbReference>
<feature type="compositionally biased region" description="Low complexity" evidence="4">
    <location>
        <begin position="210"/>
        <end position="226"/>
    </location>
</feature>
<dbReference type="Pfam" id="PF22936">
    <property type="entry name" value="Pol_BBD"/>
    <property type="match status" value="1"/>
</dbReference>
<proteinExistence type="inferred from homology"/>
<comment type="similarity">
    <text evidence="1">Belongs to the PPR family. P subfamily.</text>
</comment>
<feature type="repeat" description="PPR" evidence="3">
    <location>
        <begin position="828"/>
        <end position="862"/>
    </location>
</feature>
<evidence type="ECO:0000256" key="3">
    <source>
        <dbReference type="PROSITE-ProRule" id="PRU00708"/>
    </source>
</evidence>
<feature type="repeat" description="PPR" evidence="3">
    <location>
        <begin position="1035"/>
        <end position="1069"/>
    </location>
</feature>
<feature type="repeat" description="PPR" evidence="3">
    <location>
        <begin position="726"/>
        <end position="760"/>
    </location>
</feature>
<dbReference type="NCBIfam" id="TIGR00756">
    <property type="entry name" value="PPR"/>
    <property type="match status" value="12"/>
</dbReference>
<name>A0A834ZAM2_TETSI</name>
<feature type="compositionally biased region" description="Polar residues" evidence="4">
    <location>
        <begin position="255"/>
        <end position="272"/>
    </location>
</feature>
<dbReference type="InterPro" id="IPR011990">
    <property type="entry name" value="TPR-like_helical_dom_sf"/>
</dbReference>
<dbReference type="OMA" id="THIGEAH"/>
<feature type="region of interest" description="Disordered" evidence="4">
    <location>
        <begin position="210"/>
        <end position="274"/>
    </location>
</feature>
<dbReference type="Pfam" id="PF12854">
    <property type="entry name" value="PPR_1"/>
    <property type="match status" value="3"/>
</dbReference>
<accession>A0A834ZAM2</accession>
<feature type="repeat" description="PPR" evidence="3">
    <location>
        <begin position="656"/>
        <end position="690"/>
    </location>
</feature>
<feature type="repeat" description="PPR" evidence="3">
    <location>
        <begin position="933"/>
        <end position="967"/>
    </location>
</feature>
<keyword evidence="7" id="KW-1185">Reference proteome</keyword>
<dbReference type="Proteomes" id="UP000655225">
    <property type="component" value="Unassembled WGS sequence"/>
</dbReference>
<feature type="region of interest" description="Disordered" evidence="4">
    <location>
        <begin position="446"/>
        <end position="520"/>
    </location>
</feature>
<evidence type="ECO:0000259" key="5">
    <source>
        <dbReference type="Pfam" id="PF22936"/>
    </source>
</evidence>
<evidence type="ECO:0000256" key="4">
    <source>
        <dbReference type="SAM" id="MobiDB-lite"/>
    </source>
</evidence>
<evidence type="ECO:0000256" key="1">
    <source>
        <dbReference type="ARBA" id="ARBA00007626"/>
    </source>
</evidence>
<comment type="caution">
    <text evidence="6">The sequence shown here is derived from an EMBL/GenBank/DDBJ whole genome shotgun (WGS) entry which is preliminary data.</text>
</comment>
<feature type="repeat" description="PPR" evidence="3">
    <location>
        <begin position="863"/>
        <end position="897"/>
    </location>
</feature>
<feature type="repeat" description="PPR" evidence="3">
    <location>
        <begin position="691"/>
        <end position="725"/>
    </location>
</feature>
<protein>
    <recommendedName>
        <fullName evidence="5">Retrovirus-related Pol polyprotein from transposon TNT 1-94-like beta-barrel domain-containing protein</fullName>
    </recommendedName>
</protein>
<dbReference type="PANTHER" id="PTHR47447:SF22">
    <property type="entry name" value="TETRATRICOPEPTIDE-LIKE HELICAL DOMAIN SUPERFAMILY"/>
    <property type="match status" value="1"/>
</dbReference>
<dbReference type="EMBL" id="JABCRI010000008">
    <property type="protein sequence ID" value="KAF8401648.1"/>
    <property type="molecule type" value="Genomic_DNA"/>
</dbReference>
<feature type="repeat" description="PPR" evidence="3">
    <location>
        <begin position="968"/>
        <end position="1002"/>
    </location>
</feature>
<feature type="repeat" description="PPR" evidence="3">
    <location>
        <begin position="621"/>
        <end position="655"/>
    </location>
</feature>
<evidence type="ECO:0000313" key="7">
    <source>
        <dbReference type="Proteomes" id="UP000655225"/>
    </source>
</evidence>
<dbReference type="InterPro" id="IPR002885">
    <property type="entry name" value="PPR_rpt"/>
</dbReference>
<reference evidence="6 7" key="1">
    <citation type="submission" date="2020-04" db="EMBL/GenBank/DDBJ databases">
        <title>Plant Genome Project.</title>
        <authorList>
            <person name="Zhang R.-G."/>
        </authorList>
    </citation>
    <scope>NUCLEOTIDE SEQUENCE [LARGE SCALE GENOMIC DNA]</scope>
    <source>
        <strain evidence="6">YNK0</strain>
        <tissue evidence="6">Leaf</tissue>
    </source>
</reference>
<dbReference type="OrthoDB" id="185373at2759"/>